<gene>
    <name evidence="2" type="ORF">ACFQND_20480</name>
</gene>
<sequence>MSIRIFSLAFACLAVTGCASITNDTTAPVRFEAFDAAGVEVKDADCKLENDYGVQTVKTPATFNVRRSSKDLQITCVKAGEADGRGVAISRANGGMAGNILFGGGIGAIIDHNKGTAYTYPQWIQIVMGKLLTFDRKVDVEGKPNRGEEIVAPVASK</sequence>
<evidence type="ECO:0000313" key="3">
    <source>
        <dbReference type="Proteomes" id="UP001596270"/>
    </source>
</evidence>
<organism evidence="2 3">
    <name type="scientific">Polaromonas aquatica</name>
    <dbReference type="NCBI Taxonomy" id="332657"/>
    <lineage>
        <taxon>Bacteria</taxon>
        <taxon>Pseudomonadati</taxon>
        <taxon>Pseudomonadota</taxon>
        <taxon>Betaproteobacteria</taxon>
        <taxon>Burkholderiales</taxon>
        <taxon>Comamonadaceae</taxon>
        <taxon>Polaromonas</taxon>
    </lineage>
</organism>
<feature type="signal peptide" evidence="1">
    <location>
        <begin position="1"/>
        <end position="19"/>
    </location>
</feature>
<comment type="caution">
    <text evidence="2">The sequence shown here is derived from an EMBL/GenBank/DDBJ whole genome shotgun (WGS) entry which is preliminary data.</text>
</comment>
<keyword evidence="3" id="KW-1185">Reference proteome</keyword>
<name>A0ABW1U3A7_9BURK</name>
<keyword evidence="1" id="KW-0732">Signal</keyword>
<dbReference type="Proteomes" id="UP001596270">
    <property type="component" value="Unassembled WGS sequence"/>
</dbReference>
<feature type="chain" id="PRO_5045260423" description="Lipoprotein" evidence="1">
    <location>
        <begin position="20"/>
        <end position="157"/>
    </location>
</feature>
<evidence type="ECO:0008006" key="4">
    <source>
        <dbReference type="Google" id="ProtNLM"/>
    </source>
</evidence>
<dbReference type="PROSITE" id="PS51257">
    <property type="entry name" value="PROKAR_LIPOPROTEIN"/>
    <property type="match status" value="1"/>
</dbReference>
<evidence type="ECO:0000256" key="1">
    <source>
        <dbReference type="SAM" id="SignalP"/>
    </source>
</evidence>
<proteinExistence type="predicted"/>
<accession>A0ABW1U3A7</accession>
<reference evidence="3" key="1">
    <citation type="journal article" date="2019" name="Int. J. Syst. Evol. Microbiol.">
        <title>The Global Catalogue of Microorganisms (GCM) 10K type strain sequencing project: providing services to taxonomists for standard genome sequencing and annotation.</title>
        <authorList>
            <consortium name="The Broad Institute Genomics Platform"/>
            <consortium name="The Broad Institute Genome Sequencing Center for Infectious Disease"/>
            <person name="Wu L."/>
            <person name="Ma J."/>
        </authorList>
    </citation>
    <scope>NUCLEOTIDE SEQUENCE [LARGE SCALE GENOMIC DNA]</scope>
    <source>
        <strain evidence="3">CCUG 39402</strain>
    </source>
</reference>
<dbReference type="EMBL" id="JBHSRS010000083">
    <property type="protein sequence ID" value="MFC6283610.1"/>
    <property type="molecule type" value="Genomic_DNA"/>
</dbReference>
<dbReference type="RefSeq" id="WP_371436489.1">
    <property type="nucleotide sequence ID" value="NZ_JBHSRS010000083.1"/>
</dbReference>
<evidence type="ECO:0000313" key="2">
    <source>
        <dbReference type="EMBL" id="MFC6283610.1"/>
    </source>
</evidence>
<protein>
    <recommendedName>
        <fullName evidence="4">Lipoprotein</fullName>
    </recommendedName>
</protein>